<dbReference type="InterPro" id="IPR012944">
    <property type="entry name" value="SusD_RagB_dom"/>
</dbReference>
<evidence type="ECO:0000313" key="8">
    <source>
        <dbReference type="EMBL" id="MDQ1149711.1"/>
    </source>
</evidence>
<comment type="similarity">
    <text evidence="2">Belongs to the SusD family.</text>
</comment>
<evidence type="ECO:0000256" key="2">
    <source>
        <dbReference type="ARBA" id="ARBA00006275"/>
    </source>
</evidence>
<proteinExistence type="inferred from homology"/>
<reference evidence="8 9" key="1">
    <citation type="submission" date="2023-07" db="EMBL/GenBank/DDBJ databases">
        <title>Functional and genomic diversity of the sorghum phyllosphere microbiome.</title>
        <authorList>
            <person name="Shade A."/>
        </authorList>
    </citation>
    <scope>NUCLEOTIDE SEQUENCE [LARGE SCALE GENOMIC DNA]</scope>
    <source>
        <strain evidence="8 9">SORGH_AS_0892</strain>
    </source>
</reference>
<evidence type="ECO:0000256" key="1">
    <source>
        <dbReference type="ARBA" id="ARBA00004442"/>
    </source>
</evidence>
<evidence type="ECO:0008006" key="10">
    <source>
        <dbReference type="Google" id="ProtNLM"/>
    </source>
</evidence>
<organism evidence="8 9">
    <name type="scientific">Sphingobacterium zeae</name>
    <dbReference type="NCBI Taxonomy" id="1776859"/>
    <lineage>
        <taxon>Bacteria</taxon>
        <taxon>Pseudomonadati</taxon>
        <taxon>Bacteroidota</taxon>
        <taxon>Sphingobacteriia</taxon>
        <taxon>Sphingobacteriales</taxon>
        <taxon>Sphingobacteriaceae</taxon>
        <taxon>Sphingobacterium</taxon>
    </lineage>
</organism>
<dbReference type="RefSeq" id="WP_307185499.1">
    <property type="nucleotide sequence ID" value="NZ_JAUTBA010000001.1"/>
</dbReference>
<evidence type="ECO:0000256" key="4">
    <source>
        <dbReference type="ARBA" id="ARBA00023136"/>
    </source>
</evidence>
<sequence length="653" mass="71805">MKTFNSKLIIGLCVGSLMLGMNSCSKFLDEQPRGIFTPGDFKTANGINNSIVGLYAHLRNIYGQAYYYNACLTGTDEVTYAQSADENFQVMDFSGLSTMTAVNSRADVAWQAALPNINMASGIIENAPAVGTSPAIIAEAHFFRAFDYFLLVQTFGGVPLDLGGGELKYSTSVERKSTRNTVAEVYTRAIFPDLLQAIGDLPEAPRLKGAATKTVARLYLAKAYLTYAWWLENPKNIPTYPETARTDPDGKTSAWYFQQAYDIAVGAIENPGPFALQPTFYDVNVGTNDRNNEILLFADHTESSELYNGGSLSYGSGGAPDNFAGWMMTWNYPSLTSSKTTAWATADLVNSVQREAAQALGRPWTRMAPTINVVTETFADKTNDSRYDGTFTTVYRGNWDKANISNPSLFNANNLPVKPKEAILTFLNEEPQTPINYDNKTYKSSIGAGVLPGRADYVISPEGISRRVYPGLWKLGPYRTDNGNGLGQPNAGSTRPFNIAKFSELYFIAAEAAVKGATTKAGKSARDLVNVIRGRAGVWRWDNNGNMAKEANHRDDMIAATPAQITLSYILAERSREFYGEGYRWYDLVRTQTWSDIAKTYRIAGSNVGDHTAATFTRSIQPFHYLRPIPQGQLDAMDMSAAEKAAYQNPGYN</sequence>
<accession>A0ABU0U618</accession>
<dbReference type="Pfam" id="PF07980">
    <property type="entry name" value="SusD_RagB"/>
    <property type="match status" value="1"/>
</dbReference>
<dbReference type="EMBL" id="JAUTBA010000001">
    <property type="protein sequence ID" value="MDQ1149711.1"/>
    <property type="molecule type" value="Genomic_DNA"/>
</dbReference>
<dbReference type="SUPFAM" id="SSF48452">
    <property type="entry name" value="TPR-like"/>
    <property type="match status" value="1"/>
</dbReference>
<keyword evidence="4" id="KW-0472">Membrane</keyword>
<gene>
    <name evidence="8" type="ORF">QE382_001695</name>
</gene>
<name>A0ABU0U618_9SPHI</name>
<dbReference type="InterPro" id="IPR011990">
    <property type="entry name" value="TPR-like_helical_dom_sf"/>
</dbReference>
<evidence type="ECO:0000256" key="3">
    <source>
        <dbReference type="ARBA" id="ARBA00022729"/>
    </source>
</evidence>
<comment type="subcellular location">
    <subcellularLocation>
        <location evidence="1">Cell outer membrane</location>
    </subcellularLocation>
</comment>
<feature type="domain" description="RagB/SusD" evidence="6">
    <location>
        <begin position="339"/>
        <end position="652"/>
    </location>
</feature>
<dbReference type="InterPro" id="IPR033985">
    <property type="entry name" value="SusD-like_N"/>
</dbReference>
<evidence type="ECO:0000259" key="7">
    <source>
        <dbReference type="Pfam" id="PF14322"/>
    </source>
</evidence>
<evidence type="ECO:0000256" key="5">
    <source>
        <dbReference type="ARBA" id="ARBA00023237"/>
    </source>
</evidence>
<dbReference type="Pfam" id="PF14322">
    <property type="entry name" value="SusD-like_3"/>
    <property type="match status" value="1"/>
</dbReference>
<protein>
    <recommendedName>
        <fullName evidence="10">RagB/SusD family nutrient uptake outer membrane protein</fullName>
    </recommendedName>
</protein>
<evidence type="ECO:0000313" key="9">
    <source>
        <dbReference type="Proteomes" id="UP001244640"/>
    </source>
</evidence>
<dbReference type="Gene3D" id="1.25.40.390">
    <property type="match status" value="1"/>
</dbReference>
<keyword evidence="5" id="KW-0998">Cell outer membrane</keyword>
<feature type="domain" description="SusD-like N-terminal" evidence="7">
    <location>
        <begin position="26"/>
        <end position="225"/>
    </location>
</feature>
<keyword evidence="9" id="KW-1185">Reference proteome</keyword>
<comment type="caution">
    <text evidence="8">The sequence shown here is derived from an EMBL/GenBank/DDBJ whole genome shotgun (WGS) entry which is preliminary data.</text>
</comment>
<evidence type="ECO:0000259" key="6">
    <source>
        <dbReference type="Pfam" id="PF07980"/>
    </source>
</evidence>
<dbReference type="Proteomes" id="UP001244640">
    <property type="component" value="Unassembled WGS sequence"/>
</dbReference>
<keyword evidence="3" id="KW-0732">Signal</keyword>